<proteinExistence type="predicted"/>
<keyword evidence="1" id="KW-0808">Transferase</keyword>
<dbReference type="SUPFAM" id="SSF55729">
    <property type="entry name" value="Acyl-CoA N-acyltransferases (Nat)"/>
    <property type="match status" value="1"/>
</dbReference>
<evidence type="ECO:0000259" key="3">
    <source>
        <dbReference type="PROSITE" id="PS51186"/>
    </source>
</evidence>
<feature type="domain" description="N-acetyltransferase" evidence="3">
    <location>
        <begin position="1"/>
        <end position="141"/>
    </location>
</feature>
<evidence type="ECO:0000313" key="5">
    <source>
        <dbReference type="Proteomes" id="UP000183613"/>
    </source>
</evidence>
<dbReference type="InterPro" id="IPR000182">
    <property type="entry name" value="GNAT_dom"/>
</dbReference>
<gene>
    <name evidence="4" type="ORF">SAMN04489800_3306</name>
</gene>
<dbReference type="PROSITE" id="PS51186">
    <property type="entry name" value="GNAT"/>
    <property type="match status" value="1"/>
</dbReference>
<name>A0A0J6G046_PSEDM</name>
<keyword evidence="2" id="KW-0012">Acyltransferase</keyword>
<reference evidence="4" key="1">
    <citation type="submission" date="2016-10" db="EMBL/GenBank/DDBJ databases">
        <authorList>
            <person name="Varghese N."/>
            <person name="Submissions S."/>
        </authorList>
    </citation>
    <scope>NUCLEOTIDE SEQUENCE [LARGE SCALE GENOMIC DNA]</scope>
    <source>
        <strain evidence="4">LMG 25555</strain>
    </source>
</reference>
<accession>A0A0J6G046</accession>
<dbReference type="EMBL" id="FNUD01000002">
    <property type="protein sequence ID" value="SEE98061.1"/>
    <property type="molecule type" value="Genomic_DNA"/>
</dbReference>
<dbReference type="PANTHER" id="PTHR43800">
    <property type="entry name" value="PEPTIDYL-LYSINE N-ACETYLTRANSFERASE YJAB"/>
    <property type="match status" value="1"/>
</dbReference>
<dbReference type="GO" id="GO:0016747">
    <property type="term" value="F:acyltransferase activity, transferring groups other than amino-acyl groups"/>
    <property type="evidence" value="ECO:0007669"/>
    <property type="project" value="InterPro"/>
</dbReference>
<dbReference type="AlphaFoldDB" id="A0A0J6G046"/>
<keyword evidence="5" id="KW-1185">Reference proteome</keyword>
<dbReference type="PATRIC" id="fig|882211.3.peg.4196"/>
<comment type="caution">
    <text evidence="4">The sequence shown here is derived from an EMBL/GenBank/DDBJ whole genome shotgun (WGS) entry which is preliminary data.</text>
</comment>
<dbReference type="Pfam" id="PF13508">
    <property type="entry name" value="Acetyltransf_7"/>
    <property type="match status" value="1"/>
</dbReference>
<dbReference type="PANTHER" id="PTHR43800:SF1">
    <property type="entry name" value="PEPTIDYL-LYSINE N-ACETYLTRANSFERASE YJAB"/>
    <property type="match status" value="1"/>
</dbReference>
<protein>
    <submittedName>
        <fullName evidence="4">Acetyltransferase</fullName>
    </submittedName>
</protein>
<evidence type="ECO:0000313" key="4">
    <source>
        <dbReference type="EMBL" id="SEE98061.1"/>
    </source>
</evidence>
<dbReference type="InterPro" id="IPR016181">
    <property type="entry name" value="Acyl_CoA_acyltransferase"/>
</dbReference>
<evidence type="ECO:0000256" key="2">
    <source>
        <dbReference type="ARBA" id="ARBA00023315"/>
    </source>
</evidence>
<dbReference type="RefSeq" id="WP_048361783.1">
    <property type="nucleotide sequence ID" value="NZ_FNUD01000002.1"/>
</dbReference>
<organism evidence="4 5">
    <name type="scientific">Pseudomonas deceptionensis</name>
    <dbReference type="NCBI Taxonomy" id="882211"/>
    <lineage>
        <taxon>Bacteria</taxon>
        <taxon>Pseudomonadati</taxon>
        <taxon>Pseudomonadota</taxon>
        <taxon>Gammaproteobacteria</taxon>
        <taxon>Pseudomonadales</taxon>
        <taxon>Pseudomonadaceae</taxon>
        <taxon>Pseudomonas</taxon>
    </lineage>
</organism>
<dbReference type="OrthoDB" id="9789605at2"/>
<dbReference type="Gene3D" id="3.40.630.30">
    <property type="match status" value="1"/>
</dbReference>
<dbReference type="Proteomes" id="UP000183613">
    <property type="component" value="Unassembled WGS sequence"/>
</dbReference>
<sequence>MIRKLESRDIERVLEIWLEASVKAHDFIDKSYWESQIENMREIYIPASETFVIEESSRVLGFCSVIAHHLAALFVDPEYQGKGFGKRLLSHVKTQHDELTLTVYKENIPSIAFYRSQGFKLDAESVDEHTGHHEYVMVYES</sequence>
<dbReference type="NCBIfam" id="NF007853">
    <property type="entry name" value="PRK10562.1"/>
    <property type="match status" value="1"/>
</dbReference>
<evidence type="ECO:0000256" key="1">
    <source>
        <dbReference type="ARBA" id="ARBA00022679"/>
    </source>
</evidence>
<dbReference type="CDD" id="cd04301">
    <property type="entry name" value="NAT_SF"/>
    <property type="match status" value="1"/>
</dbReference>